<evidence type="ECO:0000313" key="2">
    <source>
        <dbReference type="EMBL" id="MDO1447269.1"/>
    </source>
</evidence>
<protein>
    <submittedName>
        <fullName evidence="2">PA2169 family four-helix-bundle protein</fullName>
    </submittedName>
</protein>
<dbReference type="InterPro" id="IPR016920">
    <property type="entry name" value="UCP029477"/>
</dbReference>
<dbReference type="Proteomes" id="UP001168528">
    <property type="component" value="Unassembled WGS sequence"/>
</dbReference>
<dbReference type="InterPro" id="IPR012347">
    <property type="entry name" value="Ferritin-like"/>
</dbReference>
<accession>A0ABT8R599</accession>
<organism evidence="2 3">
    <name type="scientific">Rhodocytophaga aerolata</name>
    <dbReference type="NCBI Taxonomy" id="455078"/>
    <lineage>
        <taxon>Bacteria</taxon>
        <taxon>Pseudomonadati</taxon>
        <taxon>Bacteroidota</taxon>
        <taxon>Cytophagia</taxon>
        <taxon>Cytophagales</taxon>
        <taxon>Rhodocytophagaceae</taxon>
        <taxon>Rhodocytophaga</taxon>
    </lineage>
</organism>
<feature type="domain" description="DUF2383" evidence="1">
    <location>
        <begin position="8"/>
        <end position="122"/>
    </location>
</feature>
<dbReference type="InterPro" id="IPR011971">
    <property type="entry name" value="CHP02284"/>
</dbReference>
<comment type="caution">
    <text evidence="2">The sequence shown here is derived from an EMBL/GenBank/DDBJ whole genome shotgun (WGS) entry which is preliminary data.</text>
</comment>
<evidence type="ECO:0000259" key="1">
    <source>
        <dbReference type="Pfam" id="PF09537"/>
    </source>
</evidence>
<dbReference type="SUPFAM" id="SSF47240">
    <property type="entry name" value="Ferritin-like"/>
    <property type="match status" value="1"/>
</dbReference>
<dbReference type="PIRSF" id="PIRSF029477">
    <property type="entry name" value="UCP029477"/>
    <property type="match status" value="1"/>
</dbReference>
<proteinExistence type="predicted"/>
<keyword evidence="3" id="KW-1185">Reference proteome</keyword>
<reference evidence="2" key="1">
    <citation type="submission" date="2023-07" db="EMBL/GenBank/DDBJ databases">
        <title>The genome sequence of Rhodocytophaga aerolata KACC 12507.</title>
        <authorList>
            <person name="Zhang X."/>
        </authorList>
    </citation>
    <scope>NUCLEOTIDE SEQUENCE</scope>
    <source>
        <strain evidence="2">KACC 12507</strain>
    </source>
</reference>
<dbReference type="RefSeq" id="WP_302038069.1">
    <property type="nucleotide sequence ID" value="NZ_JAUKPO010000006.1"/>
</dbReference>
<dbReference type="NCBIfam" id="TIGR02284">
    <property type="entry name" value="PA2169 family four-helix-bundle protein"/>
    <property type="match status" value="1"/>
</dbReference>
<dbReference type="InterPro" id="IPR009078">
    <property type="entry name" value="Ferritin-like_SF"/>
</dbReference>
<dbReference type="InterPro" id="IPR019052">
    <property type="entry name" value="DUF2383"/>
</dbReference>
<gene>
    <name evidence="2" type="ORF">Q0590_13445</name>
</gene>
<dbReference type="Gene3D" id="1.20.1260.10">
    <property type="match status" value="1"/>
</dbReference>
<name>A0ABT8R599_9BACT</name>
<evidence type="ECO:0000313" key="3">
    <source>
        <dbReference type="Proteomes" id="UP001168528"/>
    </source>
</evidence>
<dbReference type="EMBL" id="JAUKPO010000006">
    <property type="protein sequence ID" value="MDO1447269.1"/>
    <property type="molecule type" value="Genomic_DNA"/>
</dbReference>
<dbReference type="Pfam" id="PF09537">
    <property type="entry name" value="DUF2383"/>
    <property type="match status" value="1"/>
</dbReference>
<sequence>MTNQHEKAIATLNRLIEVCQDGDRGYKNAAEHIEHDEIKTVLYRLSQQRALFQAELKDEVRKLGGNPDESPAEEEGTILGNIHRAWINVKEKLTKNDFDAILEECKRGDKAASLAYEAALKENLPEYIKEILIGQHHLIKGAVTQLHDFQQHPDA</sequence>